<evidence type="ECO:0000313" key="4">
    <source>
        <dbReference type="Proteomes" id="UP000289691"/>
    </source>
</evidence>
<feature type="region of interest" description="Disordered" evidence="1">
    <location>
        <begin position="21"/>
        <end position="60"/>
    </location>
</feature>
<feature type="domain" description="Ig-like" evidence="2">
    <location>
        <begin position="76"/>
        <end position="128"/>
    </location>
</feature>
<name>A0A498L0R8_9EURY</name>
<dbReference type="EMBL" id="RDFA01000001">
    <property type="protein sequence ID" value="RXK51919.1"/>
    <property type="molecule type" value="Genomic_DNA"/>
</dbReference>
<feature type="compositionally biased region" description="Low complexity" evidence="1">
    <location>
        <begin position="44"/>
        <end position="58"/>
    </location>
</feature>
<dbReference type="Pfam" id="PF25942">
    <property type="entry name" value="Ig_halo"/>
    <property type="match status" value="1"/>
</dbReference>
<proteinExistence type="predicted"/>
<sequence length="154" mass="15676">MRRRALLAAVGAGCVALGGCLSDGSDDTPVPTTEPASALDSAPTTTTNSTTGSGSTGTFDFAEDVGISVANYSEPTRTVTATVTADGATTFEDSVTLATRESTMLDPGIDEKGEYELIAETDGGRRDSLPPRSASTTSKPGRISSFGSDRSGSR</sequence>
<feature type="region of interest" description="Disordered" evidence="1">
    <location>
        <begin position="120"/>
        <end position="154"/>
    </location>
</feature>
<reference evidence="3 4" key="1">
    <citation type="submission" date="2019-01" db="EMBL/GenBank/DDBJ databases">
        <title>Halorientalis sp. F13-25 a new haloarchaeum isolated from hypersaline water.</title>
        <authorList>
            <person name="Ana D.-V."/>
            <person name="Cristina S.-P."/>
            <person name="Antonio V."/>
        </authorList>
    </citation>
    <scope>NUCLEOTIDE SEQUENCE [LARGE SCALE GENOMIC DNA]</scope>
    <source>
        <strain evidence="3 4">F13-25</strain>
    </source>
</reference>
<accession>A0A498L0R8</accession>
<keyword evidence="4" id="KW-1185">Reference proteome</keyword>
<dbReference type="PROSITE" id="PS51257">
    <property type="entry name" value="PROKAR_LIPOPROTEIN"/>
    <property type="match status" value="1"/>
</dbReference>
<dbReference type="Proteomes" id="UP000289691">
    <property type="component" value="Unassembled WGS sequence"/>
</dbReference>
<organism evidence="3 4">
    <name type="scientific">Halorientalis pallida</name>
    <dbReference type="NCBI Taxonomy" id="2479928"/>
    <lineage>
        <taxon>Archaea</taxon>
        <taxon>Methanobacteriati</taxon>
        <taxon>Methanobacteriota</taxon>
        <taxon>Stenosarchaea group</taxon>
        <taxon>Halobacteria</taxon>
        <taxon>Halobacteriales</taxon>
        <taxon>Haloarculaceae</taxon>
        <taxon>Halorientalis</taxon>
    </lineage>
</organism>
<comment type="caution">
    <text evidence="3">The sequence shown here is derived from an EMBL/GenBank/DDBJ whole genome shotgun (WGS) entry which is preliminary data.</text>
</comment>
<evidence type="ECO:0000256" key="1">
    <source>
        <dbReference type="SAM" id="MobiDB-lite"/>
    </source>
</evidence>
<protein>
    <recommendedName>
        <fullName evidence="2">Ig-like domain-containing protein</fullName>
    </recommendedName>
</protein>
<dbReference type="InterPro" id="IPR058929">
    <property type="entry name" value="Ig_halo"/>
</dbReference>
<evidence type="ECO:0000259" key="2">
    <source>
        <dbReference type="Pfam" id="PF25942"/>
    </source>
</evidence>
<dbReference type="RefSeq" id="WP_129067773.1">
    <property type="nucleotide sequence ID" value="NZ_RDFA01000001.1"/>
</dbReference>
<evidence type="ECO:0000313" key="3">
    <source>
        <dbReference type="EMBL" id="RXK51919.1"/>
    </source>
</evidence>
<feature type="compositionally biased region" description="Polar residues" evidence="1">
    <location>
        <begin position="133"/>
        <end position="154"/>
    </location>
</feature>
<dbReference type="AlphaFoldDB" id="A0A498L0R8"/>
<gene>
    <name evidence="3" type="ORF">EAF64_04600</name>
</gene>
<dbReference type="OrthoDB" id="384601at2157"/>